<evidence type="ECO:0000313" key="1">
    <source>
        <dbReference type="EMBL" id="MBX45688.1"/>
    </source>
</evidence>
<dbReference type="EMBL" id="GGEC01065204">
    <property type="protein sequence ID" value="MBX45688.1"/>
    <property type="molecule type" value="Transcribed_RNA"/>
</dbReference>
<reference evidence="1" key="1">
    <citation type="submission" date="2018-02" db="EMBL/GenBank/DDBJ databases">
        <title>Rhizophora mucronata_Transcriptome.</title>
        <authorList>
            <person name="Meera S.P."/>
            <person name="Sreeshan A."/>
            <person name="Augustine A."/>
        </authorList>
    </citation>
    <scope>NUCLEOTIDE SEQUENCE</scope>
    <source>
        <tissue evidence="1">Leaf</tissue>
    </source>
</reference>
<sequence length="65" mass="7737">MKFTIFMEGQSQISILFSEKGFSTVNEYYKIVIFVFSIRYPGLLLHVHVLFSPWWSQICMVKRKS</sequence>
<proteinExistence type="predicted"/>
<accession>A0A2P2NT67</accession>
<protein>
    <submittedName>
        <fullName evidence="1">Uncharacterized protein</fullName>
    </submittedName>
</protein>
<name>A0A2P2NT67_RHIMU</name>
<organism evidence="1">
    <name type="scientific">Rhizophora mucronata</name>
    <name type="common">Asiatic mangrove</name>
    <dbReference type="NCBI Taxonomy" id="61149"/>
    <lineage>
        <taxon>Eukaryota</taxon>
        <taxon>Viridiplantae</taxon>
        <taxon>Streptophyta</taxon>
        <taxon>Embryophyta</taxon>
        <taxon>Tracheophyta</taxon>
        <taxon>Spermatophyta</taxon>
        <taxon>Magnoliopsida</taxon>
        <taxon>eudicotyledons</taxon>
        <taxon>Gunneridae</taxon>
        <taxon>Pentapetalae</taxon>
        <taxon>rosids</taxon>
        <taxon>fabids</taxon>
        <taxon>Malpighiales</taxon>
        <taxon>Rhizophoraceae</taxon>
        <taxon>Rhizophora</taxon>
    </lineage>
</organism>
<dbReference type="AlphaFoldDB" id="A0A2P2NT67"/>